<dbReference type="GO" id="GO:0098552">
    <property type="term" value="C:side of membrane"/>
    <property type="evidence" value="ECO:0007669"/>
    <property type="project" value="UniProtKB-KW"/>
</dbReference>
<evidence type="ECO:0000256" key="9">
    <source>
        <dbReference type="ARBA" id="ARBA00023288"/>
    </source>
</evidence>
<dbReference type="RefSeq" id="XP_025344349.1">
    <property type="nucleotide sequence ID" value="XM_025486799.1"/>
</dbReference>
<comment type="function">
    <text evidence="10">Splits internally a 1,3-beta-glucan molecule and transfers the newly generated reducing end (the donor) to the non-reducing end of another 1,3-beta-glucan molecule (the acceptor) forming a 1,3-beta linkage, resulting in the elongation of 1,3-beta-glucan chains in the cell wall.</text>
</comment>
<comment type="caution">
    <text evidence="11">The sequence shown here is derived from an EMBL/GenBank/DDBJ whole genome shotgun (WGS) entry which is preliminary data.</text>
</comment>
<keyword evidence="6" id="KW-0732">Signal</keyword>
<evidence type="ECO:0000256" key="6">
    <source>
        <dbReference type="ARBA" id="ARBA00022729"/>
    </source>
</evidence>
<evidence type="ECO:0000256" key="8">
    <source>
        <dbReference type="ARBA" id="ARBA00023180"/>
    </source>
</evidence>
<evidence type="ECO:0000313" key="11">
    <source>
        <dbReference type="EMBL" id="PVH23409.1"/>
    </source>
</evidence>
<dbReference type="AlphaFoldDB" id="A0A2V1B0H5"/>
<dbReference type="Pfam" id="PF03198">
    <property type="entry name" value="Glyco_hydro_72"/>
    <property type="match status" value="1"/>
</dbReference>
<dbReference type="PANTHER" id="PTHR31468:SF14">
    <property type="entry name" value="1,3-BETA-GLUCANOSYLTRANSFERASE GAS4"/>
    <property type="match status" value="1"/>
</dbReference>
<evidence type="ECO:0000256" key="5">
    <source>
        <dbReference type="ARBA" id="ARBA00022679"/>
    </source>
</evidence>
<keyword evidence="4 10" id="KW-0336">GPI-anchor</keyword>
<dbReference type="OrthoDB" id="421038at2759"/>
<comment type="subcellular location">
    <subcellularLocation>
        <location evidence="1">Cell envelope</location>
    </subcellularLocation>
    <subcellularLocation>
        <location evidence="10">Cell membrane</location>
        <topology evidence="10">Lipid-anchor</topology>
        <topology evidence="10">GPI-anchor</topology>
    </subcellularLocation>
    <subcellularLocation>
        <location evidence="2">Membrane</location>
        <topology evidence="2">Lipid-anchor</topology>
        <topology evidence="2">GPI-anchor</topology>
    </subcellularLocation>
</comment>
<keyword evidence="8" id="KW-0325">Glycoprotein</keyword>
<dbReference type="SUPFAM" id="SSF51445">
    <property type="entry name" value="(Trans)glycosidases"/>
    <property type="match status" value="1"/>
</dbReference>
<dbReference type="GO" id="GO:0042124">
    <property type="term" value="F:1,3-beta-glucanosyltransferase activity"/>
    <property type="evidence" value="ECO:0007669"/>
    <property type="project" value="TreeGrafter"/>
</dbReference>
<dbReference type="STRING" id="45357.A0A2V1B0H5"/>
<dbReference type="EMBL" id="PKFO01000010">
    <property type="protein sequence ID" value="PVH23409.1"/>
    <property type="molecule type" value="Genomic_DNA"/>
</dbReference>
<dbReference type="InterPro" id="IPR004886">
    <property type="entry name" value="Glucanosyltransferase"/>
</dbReference>
<dbReference type="PANTHER" id="PTHR31468">
    <property type="entry name" value="1,3-BETA-GLUCANOSYLTRANSFERASE GAS1"/>
    <property type="match status" value="1"/>
</dbReference>
<dbReference type="GO" id="GO:0009277">
    <property type="term" value="C:fungal-type cell wall"/>
    <property type="evidence" value="ECO:0007669"/>
    <property type="project" value="UniProtKB-ARBA"/>
</dbReference>
<evidence type="ECO:0000313" key="12">
    <source>
        <dbReference type="Proteomes" id="UP000244309"/>
    </source>
</evidence>
<name>A0A2V1B0H5_9ASCO</name>
<keyword evidence="12" id="KW-1185">Reference proteome</keyword>
<dbReference type="InterPro" id="IPR017853">
    <property type="entry name" value="GH"/>
</dbReference>
<evidence type="ECO:0000256" key="7">
    <source>
        <dbReference type="ARBA" id="ARBA00023136"/>
    </source>
</evidence>
<keyword evidence="5 10" id="KW-0808">Transferase</keyword>
<organism evidence="11 12">
    <name type="scientific">Candidozyma haemuli</name>
    <dbReference type="NCBI Taxonomy" id="45357"/>
    <lineage>
        <taxon>Eukaryota</taxon>
        <taxon>Fungi</taxon>
        <taxon>Dikarya</taxon>
        <taxon>Ascomycota</taxon>
        <taxon>Saccharomycotina</taxon>
        <taxon>Pichiomycetes</taxon>
        <taxon>Metschnikowiaceae</taxon>
        <taxon>Candidozyma</taxon>
    </lineage>
</organism>
<dbReference type="FunFam" id="3.20.20.80:FF:000032">
    <property type="entry name" value="1,3-beta-glucanosyltransferase"/>
    <property type="match status" value="1"/>
</dbReference>
<dbReference type="VEuPathDB" id="FungiDB:CXQ85_003146"/>
<evidence type="ECO:0000256" key="2">
    <source>
        <dbReference type="ARBA" id="ARBA00004589"/>
    </source>
</evidence>
<dbReference type="Gene3D" id="3.20.20.80">
    <property type="entry name" value="Glycosidases"/>
    <property type="match status" value="1"/>
</dbReference>
<gene>
    <name evidence="11" type="ORF">CXQ85_003146</name>
</gene>
<accession>A0A2V1B0H5</accession>
<evidence type="ECO:0000256" key="4">
    <source>
        <dbReference type="ARBA" id="ARBA00022622"/>
    </source>
</evidence>
<dbReference type="GeneID" id="37008477"/>
<keyword evidence="7 10" id="KW-0472">Membrane</keyword>
<dbReference type="GO" id="GO:0005886">
    <property type="term" value="C:plasma membrane"/>
    <property type="evidence" value="ECO:0007669"/>
    <property type="project" value="UniProtKB-SubCell"/>
</dbReference>
<proteinExistence type="inferred from homology"/>
<protein>
    <recommendedName>
        <fullName evidence="10">1,3-beta-glucanosyltransferase</fullName>
        <ecNumber evidence="10">2.4.1.-</ecNumber>
    </recommendedName>
</protein>
<evidence type="ECO:0000256" key="1">
    <source>
        <dbReference type="ARBA" id="ARBA00004196"/>
    </source>
</evidence>
<reference evidence="11 12" key="1">
    <citation type="submission" date="2017-12" db="EMBL/GenBank/DDBJ databases">
        <title>Genome Sequence of a Multidrug-Resistant Candida haemulonii Isolate from a Patient with Chronic Leg Ulcers in Israel.</title>
        <authorList>
            <person name="Chow N.A."/>
            <person name="Gade L."/>
            <person name="Batra D."/>
            <person name="Rowe L.A."/>
            <person name="Ben-Ami R."/>
            <person name="Loparev V.N."/>
            <person name="Litvintseva A.P."/>
        </authorList>
    </citation>
    <scope>NUCLEOTIDE SEQUENCE [LARGE SCALE GENOMIC DNA]</scope>
    <source>
        <strain evidence="11 12">B11899</strain>
    </source>
</reference>
<keyword evidence="9 10" id="KW-0449">Lipoprotein</keyword>
<sequence length="465" mass="52478">MAAFWLVAPVFSIINPIEVHGRYFIDSITQQPFFIKGVDYQPGGSSATDQNWDPLSDPNTCARDIALFQQLGINTIRIYSVDPDLNHDVCMTLLASAGIYLVLDVNSPQPARHLNRYEPWSTYNADYLKNVFKVVDQFGGYNNTLGFFAGNEIVNDKVSAKNSPRFVKAMVRDIKQYIDANLDRKIPVGYSAADDLDYRISMSQYLECVDESPYDSADFYGVNSYQWCGDQTFYSSRYDVLVDDYSDYTRPVFLSEYGCNEVTPRMFSEVQAIYSDDMVGVFSGGLVYEFTQEPNNYGLVEVLENGDVQLLDDFFSLKYQLDHLPEPSYSVMTRYLYANEVQLRSSKKKQQSIQPACKGEFVNLAVEEGLPFCPGEKLIDDGVPVEKGKFIKLRNSQLQSSHRVFGTSGKMYLETPTVEVLEDTSSGPQTGGGRRSKQYPNGGMYFRLFPGTSSGRHSLVWGHIT</sequence>
<dbReference type="Proteomes" id="UP000244309">
    <property type="component" value="Unassembled WGS sequence"/>
</dbReference>
<dbReference type="EC" id="2.4.1.-" evidence="10"/>
<dbReference type="GO" id="GO:0031505">
    <property type="term" value="P:fungal-type cell wall organization"/>
    <property type="evidence" value="ECO:0007669"/>
    <property type="project" value="TreeGrafter"/>
</dbReference>
<dbReference type="GO" id="GO:0071970">
    <property type="term" value="P:fungal-type cell wall (1-&gt;3)-beta-D-glucan biosynthetic process"/>
    <property type="evidence" value="ECO:0007669"/>
    <property type="project" value="TreeGrafter"/>
</dbReference>
<evidence type="ECO:0000256" key="3">
    <source>
        <dbReference type="ARBA" id="ARBA00007528"/>
    </source>
</evidence>
<comment type="similarity">
    <text evidence="3 10">Belongs to the glycosyl hydrolase 72 family.</text>
</comment>
<evidence type="ECO:0000256" key="10">
    <source>
        <dbReference type="RuleBase" id="RU361209"/>
    </source>
</evidence>